<evidence type="ECO:0000313" key="2">
    <source>
        <dbReference type="Proteomes" id="UP000516148"/>
    </source>
</evidence>
<dbReference type="KEGG" id="spap:H3Z74_05770"/>
<dbReference type="RefSeq" id="WP_183112377.1">
    <property type="nucleotide sequence ID" value="NZ_CP061038.1"/>
</dbReference>
<dbReference type="Proteomes" id="UP000516148">
    <property type="component" value="Chromosome"/>
</dbReference>
<name>A0A7G5YYF2_9SPHN</name>
<dbReference type="EMBL" id="CP061038">
    <property type="protein sequence ID" value="QNQ10704.1"/>
    <property type="molecule type" value="Genomic_DNA"/>
</dbReference>
<protein>
    <submittedName>
        <fullName evidence="1">Uncharacterized protein</fullName>
    </submittedName>
</protein>
<organism evidence="1 2">
    <name type="scientific">Sphingomonas alpina</name>
    <dbReference type="NCBI Taxonomy" id="653931"/>
    <lineage>
        <taxon>Bacteria</taxon>
        <taxon>Pseudomonadati</taxon>
        <taxon>Pseudomonadota</taxon>
        <taxon>Alphaproteobacteria</taxon>
        <taxon>Sphingomonadales</taxon>
        <taxon>Sphingomonadaceae</taxon>
        <taxon>Sphingomonas</taxon>
    </lineage>
</organism>
<sequence>MKAVDSKTLQNQLESLDKAIVNGVPKEGITVARKTPFEPWDAVFGGRGAG</sequence>
<evidence type="ECO:0000313" key="1">
    <source>
        <dbReference type="EMBL" id="QNQ10704.1"/>
    </source>
</evidence>
<proteinExistence type="predicted"/>
<dbReference type="AlphaFoldDB" id="A0A7G5YYF2"/>
<accession>A0A7G5YYF2</accession>
<reference evidence="1 2" key="1">
    <citation type="submission" date="2020-09" db="EMBL/GenBank/DDBJ databases">
        <title>Sphingomonas sp., a new species isolated from pork steak.</title>
        <authorList>
            <person name="Heidler von Heilborn D."/>
        </authorList>
    </citation>
    <scope>NUCLEOTIDE SEQUENCE [LARGE SCALE GENOMIC DNA]</scope>
    <source>
        <strain evidence="2">S8-3T</strain>
    </source>
</reference>
<gene>
    <name evidence="1" type="ORF">H3Z74_05770</name>
</gene>
<keyword evidence="2" id="KW-1185">Reference proteome</keyword>